<reference evidence="1 2" key="1">
    <citation type="journal article" date="2010" name="Stand. Genomic Sci.">
        <title>Complete genome sequence of Coraliomargarita akajimensis type strain (04OKA010-24).</title>
        <authorList>
            <person name="Mavromatis K."/>
            <person name="Abt B."/>
            <person name="Brambilla E."/>
            <person name="Lapidus A."/>
            <person name="Copeland A."/>
            <person name="Deshpande S."/>
            <person name="Nolan M."/>
            <person name="Lucas S."/>
            <person name="Tice H."/>
            <person name="Cheng J.F."/>
            <person name="Han C."/>
            <person name="Detter J.C."/>
            <person name="Woyke T."/>
            <person name="Goodwin L."/>
            <person name="Pitluck S."/>
            <person name="Held B."/>
            <person name="Brettin T."/>
            <person name="Tapia R."/>
            <person name="Ivanova N."/>
            <person name="Mikhailova N."/>
            <person name="Pati A."/>
            <person name="Liolios K."/>
            <person name="Chen A."/>
            <person name="Palaniappan K."/>
            <person name="Land M."/>
            <person name="Hauser L."/>
            <person name="Chang Y.J."/>
            <person name="Jeffries C.D."/>
            <person name="Rohde M."/>
            <person name="Goker M."/>
            <person name="Bristow J."/>
            <person name="Eisen J.A."/>
            <person name="Markowitz V."/>
            <person name="Hugenholtz P."/>
            <person name="Klenk H.P."/>
            <person name="Kyrpides N.C."/>
        </authorList>
    </citation>
    <scope>NUCLEOTIDE SEQUENCE [LARGE SCALE GENOMIC DNA]</scope>
    <source>
        <strain evidence="2">DSM 45221 / IAM 15411 / JCM 23193 / KCTC 12865</strain>
    </source>
</reference>
<proteinExistence type="predicted"/>
<dbReference type="OrthoDB" id="9843489at2"/>
<dbReference type="AlphaFoldDB" id="D5EHM4"/>
<keyword evidence="2" id="KW-1185">Reference proteome</keyword>
<evidence type="ECO:0000313" key="1">
    <source>
        <dbReference type="EMBL" id="ADE54065.1"/>
    </source>
</evidence>
<dbReference type="KEGG" id="caa:Caka_1043"/>
<organism evidence="1 2">
    <name type="scientific">Coraliomargarita akajimensis (strain DSM 45221 / IAM 15411 / JCM 23193 / KCTC 12865 / 04OKA010-24)</name>
    <dbReference type="NCBI Taxonomy" id="583355"/>
    <lineage>
        <taxon>Bacteria</taxon>
        <taxon>Pseudomonadati</taxon>
        <taxon>Verrucomicrobiota</taxon>
        <taxon>Opitutia</taxon>
        <taxon>Puniceicoccales</taxon>
        <taxon>Coraliomargaritaceae</taxon>
        <taxon>Coraliomargarita</taxon>
    </lineage>
</organism>
<protein>
    <submittedName>
        <fullName evidence="1">Uncharacterized protein</fullName>
    </submittedName>
</protein>
<accession>D5EHM4</accession>
<dbReference type="Proteomes" id="UP000000925">
    <property type="component" value="Chromosome"/>
</dbReference>
<gene>
    <name evidence="1" type="ordered locus">Caka_1043</name>
</gene>
<dbReference type="HOGENOM" id="CLU_2045721_0_0_0"/>
<name>D5EHM4_CORAD</name>
<sequence>MKPRLLRHTLEKAAKVLVTIQKHTPDVSCIHNPDKGENGHLVIDFTGSGMSRNKMLSLGKDLESKGYRFTEKKSPWLGQVTYTGKSDDKPTVIFSLPITKDRVAINEEMPEQAFSFADSK</sequence>
<dbReference type="EMBL" id="CP001998">
    <property type="protein sequence ID" value="ADE54065.1"/>
    <property type="molecule type" value="Genomic_DNA"/>
</dbReference>
<evidence type="ECO:0000313" key="2">
    <source>
        <dbReference type="Proteomes" id="UP000000925"/>
    </source>
</evidence>
<dbReference type="RefSeq" id="WP_013042787.1">
    <property type="nucleotide sequence ID" value="NC_014008.1"/>
</dbReference>